<protein>
    <submittedName>
        <fullName evidence="2">Uncharacterized protein</fullName>
    </submittedName>
</protein>
<proteinExistence type="predicted"/>
<gene>
    <name evidence="2" type="ORF">IAC44_07000</name>
</gene>
<keyword evidence="1" id="KW-0732">Signal</keyword>
<dbReference type="EMBL" id="DVLY01000178">
    <property type="protein sequence ID" value="HIT98566.1"/>
    <property type="molecule type" value="Genomic_DNA"/>
</dbReference>
<feature type="chain" id="PRO_5039357548" evidence="1">
    <location>
        <begin position="27"/>
        <end position="166"/>
    </location>
</feature>
<evidence type="ECO:0000256" key="1">
    <source>
        <dbReference type="SAM" id="SignalP"/>
    </source>
</evidence>
<feature type="signal peptide" evidence="1">
    <location>
        <begin position="1"/>
        <end position="26"/>
    </location>
</feature>
<dbReference type="AlphaFoldDB" id="A0A9D1HAT6"/>
<sequence>MNRTLLFWSIALCFCLVLGLALGTAANEVFDQEQTQAALADTLPMPAVPHRIRNKVLREHIEQFEQRHGQDPDHAQRGISVFCQSYHSGRQLDSLRYDITYTVINFLPTCPFILCDSIQGKPVVLFFPDFSTSGPEFYIPAEENLELLKGHIPKEDYLSIRKRLRV</sequence>
<feature type="non-terminal residue" evidence="2">
    <location>
        <position position="166"/>
    </location>
</feature>
<name>A0A9D1HAT6_9FLAO</name>
<accession>A0A9D1HAT6</accession>
<reference evidence="2" key="1">
    <citation type="submission" date="2020-10" db="EMBL/GenBank/DDBJ databases">
        <authorList>
            <person name="Gilroy R."/>
        </authorList>
    </citation>
    <scope>NUCLEOTIDE SEQUENCE</scope>
    <source>
        <strain evidence="2">1383</strain>
    </source>
</reference>
<comment type="caution">
    <text evidence="2">The sequence shown here is derived from an EMBL/GenBank/DDBJ whole genome shotgun (WGS) entry which is preliminary data.</text>
</comment>
<organism evidence="2 3">
    <name type="scientific">Candidatus Merdimorpha stercoravium</name>
    <dbReference type="NCBI Taxonomy" id="2840863"/>
    <lineage>
        <taxon>Bacteria</taxon>
        <taxon>Pseudomonadati</taxon>
        <taxon>Bacteroidota</taxon>
        <taxon>Flavobacteriia</taxon>
        <taxon>Flavobacteriales</taxon>
        <taxon>Candidatus Merdimorpha</taxon>
    </lineage>
</organism>
<evidence type="ECO:0000313" key="3">
    <source>
        <dbReference type="Proteomes" id="UP000824161"/>
    </source>
</evidence>
<evidence type="ECO:0000313" key="2">
    <source>
        <dbReference type="EMBL" id="HIT98566.1"/>
    </source>
</evidence>
<dbReference type="Proteomes" id="UP000824161">
    <property type="component" value="Unassembled WGS sequence"/>
</dbReference>
<reference evidence="2" key="2">
    <citation type="journal article" date="2021" name="PeerJ">
        <title>Extensive microbial diversity within the chicken gut microbiome revealed by metagenomics and culture.</title>
        <authorList>
            <person name="Gilroy R."/>
            <person name="Ravi A."/>
            <person name="Getino M."/>
            <person name="Pursley I."/>
            <person name="Horton D.L."/>
            <person name="Alikhan N.F."/>
            <person name="Baker D."/>
            <person name="Gharbi K."/>
            <person name="Hall N."/>
            <person name="Watson M."/>
            <person name="Adriaenssens E.M."/>
            <person name="Foster-Nyarko E."/>
            <person name="Jarju S."/>
            <person name="Secka A."/>
            <person name="Antonio M."/>
            <person name="Oren A."/>
            <person name="Chaudhuri R.R."/>
            <person name="La Ragione R."/>
            <person name="Hildebrand F."/>
            <person name="Pallen M.J."/>
        </authorList>
    </citation>
    <scope>NUCLEOTIDE SEQUENCE</scope>
    <source>
        <strain evidence="2">1383</strain>
    </source>
</reference>